<feature type="compositionally biased region" description="Pro residues" evidence="1">
    <location>
        <begin position="9"/>
        <end position="20"/>
    </location>
</feature>
<dbReference type="EnsemblPlants" id="TuG1812G0200001553.01.T01">
    <property type="protein sequence ID" value="TuG1812G0200001553.01.T01.cds393914"/>
    <property type="gene ID" value="TuG1812G0200001553.01"/>
</dbReference>
<reference evidence="2" key="3">
    <citation type="submission" date="2022-06" db="UniProtKB">
        <authorList>
            <consortium name="EnsemblPlants"/>
        </authorList>
    </citation>
    <scope>IDENTIFICATION</scope>
</reference>
<sequence>EARHRRRTAPPPPLPLRPPLPLPPPFLLRLPHDLLQLAAQQHGLMRLRRRGSMKLRQCGSMMLWHALTLHEQDHGCWPHECTQAYPLAYDNGSGIFA</sequence>
<protein>
    <submittedName>
        <fullName evidence="2">Uncharacterized protein</fullName>
    </submittedName>
</protein>
<evidence type="ECO:0000256" key="1">
    <source>
        <dbReference type="SAM" id="MobiDB-lite"/>
    </source>
</evidence>
<evidence type="ECO:0000313" key="2">
    <source>
        <dbReference type="EnsemblPlants" id="TuG1812G0200001553.01.T01.cds393914"/>
    </source>
</evidence>
<accession>A0A8R7PB89</accession>
<evidence type="ECO:0000313" key="3">
    <source>
        <dbReference type="Proteomes" id="UP000015106"/>
    </source>
</evidence>
<reference evidence="3" key="1">
    <citation type="journal article" date="2013" name="Nature">
        <title>Draft genome of the wheat A-genome progenitor Triticum urartu.</title>
        <authorList>
            <person name="Ling H.Q."/>
            <person name="Zhao S."/>
            <person name="Liu D."/>
            <person name="Wang J."/>
            <person name="Sun H."/>
            <person name="Zhang C."/>
            <person name="Fan H."/>
            <person name="Li D."/>
            <person name="Dong L."/>
            <person name="Tao Y."/>
            <person name="Gao C."/>
            <person name="Wu H."/>
            <person name="Li Y."/>
            <person name="Cui Y."/>
            <person name="Guo X."/>
            <person name="Zheng S."/>
            <person name="Wang B."/>
            <person name="Yu K."/>
            <person name="Liang Q."/>
            <person name="Yang W."/>
            <person name="Lou X."/>
            <person name="Chen J."/>
            <person name="Feng M."/>
            <person name="Jian J."/>
            <person name="Zhang X."/>
            <person name="Luo G."/>
            <person name="Jiang Y."/>
            <person name="Liu J."/>
            <person name="Wang Z."/>
            <person name="Sha Y."/>
            <person name="Zhang B."/>
            <person name="Wu H."/>
            <person name="Tang D."/>
            <person name="Shen Q."/>
            <person name="Xue P."/>
            <person name="Zou S."/>
            <person name="Wang X."/>
            <person name="Liu X."/>
            <person name="Wang F."/>
            <person name="Yang Y."/>
            <person name="An X."/>
            <person name="Dong Z."/>
            <person name="Zhang K."/>
            <person name="Zhang X."/>
            <person name="Luo M.C."/>
            <person name="Dvorak J."/>
            <person name="Tong Y."/>
            <person name="Wang J."/>
            <person name="Yang H."/>
            <person name="Li Z."/>
            <person name="Wang D."/>
            <person name="Zhang A."/>
            <person name="Wang J."/>
        </authorList>
    </citation>
    <scope>NUCLEOTIDE SEQUENCE</scope>
    <source>
        <strain evidence="3">cv. G1812</strain>
    </source>
</reference>
<organism evidence="2 3">
    <name type="scientific">Triticum urartu</name>
    <name type="common">Red wild einkorn</name>
    <name type="synonym">Crithodium urartu</name>
    <dbReference type="NCBI Taxonomy" id="4572"/>
    <lineage>
        <taxon>Eukaryota</taxon>
        <taxon>Viridiplantae</taxon>
        <taxon>Streptophyta</taxon>
        <taxon>Embryophyta</taxon>
        <taxon>Tracheophyta</taxon>
        <taxon>Spermatophyta</taxon>
        <taxon>Magnoliopsida</taxon>
        <taxon>Liliopsida</taxon>
        <taxon>Poales</taxon>
        <taxon>Poaceae</taxon>
        <taxon>BOP clade</taxon>
        <taxon>Pooideae</taxon>
        <taxon>Triticodae</taxon>
        <taxon>Triticeae</taxon>
        <taxon>Triticinae</taxon>
        <taxon>Triticum</taxon>
    </lineage>
</organism>
<dbReference type="Gramene" id="TuG1812G0200001553.01.T01">
    <property type="protein sequence ID" value="TuG1812G0200001553.01.T01.cds393914"/>
    <property type="gene ID" value="TuG1812G0200001553.01"/>
</dbReference>
<proteinExistence type="predicted"/>
<reference evidence="2" key="2">
    <citation type="submission" date="2018-03" db="EMBL/GenBank/DDBJ databases">
        <title>The Triticum urartu genome reveals the dynamic nature of wheat genome evolution.</title>
        <authorList>
            <person name="Ling H."/>
            <person name="Ma B."/>
            <person name="Shi X."/>
            <person name="Liu H."/>
            <person name="Dong L."/>
            <person name="Sun H."/>
            <person name="Cao Y."/>
            <person name="Gao Q."/>
            <person name="Zheng S."/>
            <person name="Li Y."/>
            <person name="Yu Y."/>
            <person name="Du H."/>
            <person name="Qi M."/>
            <person name="Li Y."/>
            <person name="Yu H."/>
            <person name="Cui Y."/>
            <person name="Wang N."/>
            <person name="Chen C."/>
            <person name="Wu H."/>
            <person name="Zhao Y."/>
            <person name="Zhang J."/>
            <person name="Li Y."/>
            <person name="Zhou W."/>
            <person name="Zhang B."/>
            <person name="Hu W."/>
            <person name="Eijk M."/>
            <person name="Tang J."/>
            <person name="Witsenboer H."/>
            <person name="Zhao S."/>
            <person name="Li Z."/>
            <person name="Zhang A."/>
            <person name="Wang D."/>
            <person name="Liang C."/>
        </authorList>
    </citation>
    <scope>NUCLEOTIDE SEQUENCE [LARGE SCALE GENOMIC DNA]</scope>
    <source>
        <strain evidence="2">cv. G1812</strain>
    </source>
</reference>
<dbReference type="AlphaFoldDB" id="A0A8R7PB89"/>
<dbReference type="Proteomes" id="UP000015106">
    <property type="component" value="Chromosome 2"/>
</dbReference>
<name>A0A8R7PB89_TRIUA</name>
<keyword evidence="3" id="KW-1185">Reference proteome</keyword>
<feature type="region of interest" description="Disordered" evidence="1">
    <location>
        <begin position="1"/>
        <end position="20"/>
    </location>
</feature>